<feature type="compositionally biased region" description="Basic and acidic residues" evidence="1">
    <location>
        <begin position="23"/>
        <end position="35"/>
    </location>
</feature>
<dbReference type="AlphaFoldDB" id="A3BHY7"/>
<accession>A3BHY7</accession>
<protein>
    <recommendedName>
        <fullName evidence="3">FBD domain-containing protein</fullName>
    </recommendedName>
</protein>
<dbReference type="PANTHER" id="PTHR34709">
    <property type="entry name" value="OS10G0396666 PROTEIN"/>
    <property type="match status" value="1"/>
</dbReference>
<evidence type="ECO:0000313" key="2">
    <source>
        <dbReference type="EMBL" id="EAZ39176.1"/>
    </source>
</evidence>
<reference evidence="2" key="2">
    <citation type="submission" date="2008-12" db="EMBL/GenBank/DDBJ databases">
        <title>Improved gene annotation of the rice (Oryza sativa) genomes.</title>
        <authorList>
            <person name="Wang J."/>
            <person name="Li R."/>
            <person name="Fan W."/>
            <person name="Huang Q."/>
            <person name="Zhang J."/>
            <person name="Zhou Y."/>
            <person name="Hu Y."/>
            <person name="Zi S."/>
            <person name="Li J."/>
            <person name="Ni P."/>
            <person name="Zheng H."/>
            <person name="Zhang Y."/>
            <person name="Zhao M."/>
            <person name="Hao Q."/>
            <person name="McDermott J."/>
            <person name="Samudrala R."/>
            <person name="Kristiansen K."/>
            <person name="Wong G.K.-S."/>
        </authorList>
    </citation>
    <scope>NUCLEOTIDE SEQUENCE</scope>
</reference>
<evidence type="ECO:0008006" key="3">
    <source>
        <dbReference type="Google" id="ProtNLM"/>
    </source>
</evidence>
<sequence>MTGSVREGKRSPDPPLLSPPTADPRERETKRRRDPGVGGGSARAASTAWNRCMRRPCRCPQSATALLHLLAVALLHLLPHQGEEAPLAAAAADPAPATRREVVLCIGYDDDDLALVDVTYPKRDVDNMQWFREITLLYRGHRHSAPFVLGLIVLCGHAPPNNWCPWGREGRARPSSGPRHPDPLRRDLHRRLPCLVYQPDCNQSKYTMGRSQYLMEAITMLPAIEVMSLELSKRGHAFGQCVFHLLRMSTGIRKLKLALRGGLKDSEERISVLSTWFQGHQADARCSASCICNRPQAWKTEDLFLDSLQEVEISGFRGSEHELAFLKRRFGWAAILKTFTMHLHLDLTVSDDLCKELLSLATPETDVKIYFYRDDDVHARPAWVLYTPEE</sequence>
<gene>
    <name evidence="2" type="ORF">OsJ_23601</name>
</gene>
<dbReference type="InterPro" id="IPR055312">
    <property type="entry name" value="FBL15-like"/>
</dbReference>
<feature type="region of interest" description="Disordered" evidence="1">
    <location>
        <begin position="1"/>
        <end position="45"/>
    </location>
</feature>
<name>A3BHY7_ORYSJ</name>
<feature type="compositionally biased region" description="Basic and acidic residues" evidence="1">
    <location>
        <begin position="1"/>
        <end position="12"/>
    </location>
</feature>
<dbReference type="Proteomes" id="UP000007752">
    <property type="component" value="Chromosome 7"/>
</dbReference>
<evidence type="ECO:0000256" key="1">
    <source>
        <dbReference type="SAM" id="MobiDB-lite"/>
    </source>
</evidence>
<proteinExistence type="predicted"/>
<dbReference type="EMBL" id="CM000144">
    <property type="protein sequence ID" value="EAZ39176.1"/>
    <property type="molecule type" value="Genomic_DNA"/>
</dbReference>
<dbReference type="PANTHER" id="PTHR34709:SF61">
    <property type="entry name" value="OS07G0229100 PROTEIN"/>
    <property type="match status" value="1"/>
</dbReference>
<feature type="compositionally biased region" description="Pro residues" evidence="1">
    <location>
        <begin position="13"/>
        <end position="22"/>
    </location>
</feature>
<reference evidence="2" key="1">
    <citation type="journal article" date="2005" name="PLoS Biol.">
        <title>The genomes of Oryza sativa: a history of duplications.</title>
        <authorList>
            <person name="Yu J."/>
            <person name="Wang J."/>
            <person name="Lin W."/>
            <person name="Li S."/>
            <person name="Li H."/>
            <person name="Zhou J."/>
            <person name="Ni P."/>
            <person name="Dong W."/>
            <person name="Hu S."/>
            <person name="Zeng C."/>
            <person name="Zhang J."/>
            <person name="Zhang Y."/>
            <person name="Li R."/>
            <person name="Xu Z."/>
            <person name="Li S."/>
            <person name="Li X."/>
            <person name="Zheng H."/>
            <person name="Cong L."/>
            <person name="Lin L."/>
            <person name="Yin J."/>
            <person name="Geng J."/>
            <person name="Li G."/>
            <person name="Shi J."/>
            <person name="Liu J."/>
            <person name="Lv H."/>
            <person name="Li J."/>
            <person name="Wang J."/>
            <person name="Deng Y."/>
            <person name="Ran L."/>
            <person name="Shi X."/>
            <person name="Wang X."/>
            <person name="Wu Q."/>
            <person name="Li C."/>
            <person name="Ren X."/>
            <person name="Wang J."/>
            <person name="Wang X."/>
            <person name="Li D."/>
            <person name="Liu D."/>
            <person name="Zhang X."/>
            <person name="Ji Z."/>
            <person name="Zhao W."/>
            <person name="Sun Y."/>
            <person name="Zhang Z."/>
            <person name="Bao J."/>
            <person name="Han Y."/>
            <person name="Dong L."/>
            <person name="Ji J."/>
            <person name="Chen P."/>
            <person name="Wu S."/>
            <person name="Liu J."/>
            <person name="Xiao Y."/>
            <person name="Bu D."/>
            <person name="Tan J."/>
            <person name="Yang L."/>
            <person name="Ye C."/>
            <person name="Zhang J."/>
            <person name="Xu J."/>
            <person name="Zhou Y."/>
            <person name="Yu Y."/>
            <person name="Zhang B."/>
            <person name="Zhuang S."/>
            <person name="Wei H."/>
            <person name="Liu B."/>
            <person name="Lei M."/>
            <person name="Yu H."/>
            <person name="Li Y."/>
            <person name="Xu H."/>
            <person name="Wei S."/>
            <person name="He X."/>
            <person name="Fang L."/>
            <person name="Zhang Z."/>
            <person name="Zhang Y."/>
            <person name="Huang X."/>
            <person name="Su Z."/>
            <person name="Tong W."/>
            <person name="Li J."/>
            <person name="Tong Z."/>
            <person name="Li S."/>
            <person name="Ye J."/>
            <person name="Wang L."/>
            <person name="Fang L."/>
            <person name="Lei T."/>
            <person name="Chen C."/>
            <person name="Chen H."/>
            <person name="Xu Z."/>
            <person name="Li H."/>
            <person name="Huang H."/>
            <person name="Zhang F."/>
            <person name="Xu H."/>
            <person name="Li N."/>
            <person name="Zhao C."/>
            <person name="Li S."/>
            <person name="Dong L."/>
            <person name="Huang Y."/>
            <person name="Li L."/>
            <person name="Xi Y."/>
            <person name="Qi Q."/>
            <person name="Li W."/>
            <person name="Zhang B."/>
            <person name="Hu W."/>
            <person name="Zhang Y."/>
            <person name="Tian X."/>
            <person name="Jiao Y."/>
            <person name="Liang X."/>
            <person name="Jin J."/>
            <person name="Gao L."/>
            <person name="Zheng W."/>
            <person name="Hao B."/>
            <person name="Liu S."/>
            <person name="Wang W."/>
            <person name="Yuan L."/>
            <person name="Cao M."/>
            <person name="McDermott J."/>
            <person name="Samudrala R."/>
            <person name="Wang J."/>
            <person name="Wong G.K."/>
            <person name="Yang H."/>
        </authorList>
    </citation>
    <scope>NUCLEOTIDE SEQUENCE [LARGE SCALE GENOMIC DNA]</scope>
</reference>
<organism evidence="2">
    <name type="scientific">Oryza sativa subsp. japonica</name>
    <name type="common">Rice</name>
    <dbReference type="NCBI Taxonomy" id="39947"/>
    <lineage>
        <taxon>Eukaryota</taxon>
        <taxon>Viridiplantae</taxon>
        <taxon>Streptophyta</taxon>
        <taxon>Embryophyta</taxon>
        <taxon>Tracheophyta</taxon>
        <taxon>Spermatophyta</taxon>
        <taxon>Magnoliopsida</taxon>
        <taxon>Liliopsida</taxon>
        <taxon>Poales</taxon>
        <taxon>Poaceae</taxon>
        <taxon>BOP clade</taxon>
        <taxon>Oryzoideae</taxon>
        <taxon>Oryzeae</taxon>
        <taxon>Oryzinae</taxon>
        <taxon>Oryza</taxon>
        <taxon>Oryza sativa</taxon>
    </lineage>
</organism>